<organism evidence="6 7">
    <name type="scientific">Pseudoalteromonas tunicata D2</name>
    <dbReference type="NCBI Taxonomy" id="87626"/>
    <lineage>
        <taxon>Bacteria</taxon>
        <taxon>Pseudomonadati</taxon>
        <taxon>Pseudomonadota</taxon>
        <taxon>Gammaproteobacteria</taxon>
        <taxon>Alteromonadales</taxon>
        <taxon>Pseudoalteromonadaceae</taxon>
        <taxon>Pseudoalteromonas</taxon>
    </lineage>
</organism>
<comment type="subcellular location">
    <subcellularLocation>
        <location evidence="1">Periplasm</location>
    </subcellularLocation>
</comment>
<dbReference type="AlphaFoldDB" id="A4C794"/>
<evidence type="ECO:0000256" key="3">
    <source>
        <dbReference type="ARBA" id="ARBA00022729"/>
    </source>
</evidence>
<comment type="caution">
    <text evidence="6">The sequence shown here is derived from an EMBL/GenBank/DDBJ whole genome shotgun (WGS) entry which is preliminary data.</text>
</comment>
<evidence type="ECO:0000313" key="6">
    <source>
        <dbReference type="EMBL" id="EAR29848.1"/>
    </source>
</evidence>
<dbReference type="Proteomes" id="UP000006201">
    <property type="component" value="Unassembled WGS sequence"/>
</dbReference>
<evidence type="ECO:0000256" key="5">
    <source>
        <dbReference type="SAM" id="SignalP"/>
    </source>
</evidence>
<gene>
    <name evidence="6" type="ORF">PTD2_13549</name>
</gene>
<dbReference type="Gene3D" id="1.20.120.1490">
    <property type="match status" value="1"/>
</dbReference>
<dbReference type="EMBL" id="AAOH01000002">
    <property type="protein sequence ID" value="EAR29848.1"/>
    <property type="molecule type" value="Genomic_DNA"/>
</dbReference>
<comment type="similarity">
    <text evidence="2">Belongs to the CpxP/Spy family.</text>
</comment>
<dbReference type="PANTHER" id="PTHR38102:SF1">
    <property type="entry name" value="PERIPLASMIC CHAPERONE SPY"/>
    <property type="match status" value="1"/>
</dbReference>
<accession>A4C794</accession>
<reference evidence="6 7" key="1">
    <citation type="submission" date="2006-02" db="EMBL/GenBank/DDBJ databases">
        <authorList>
            <person name="Moran M.A."/>
            <person name="Kjelleberg S."/>
            <person name="Egan S."/>
            <person name="Saunders N."/>
            <person name="Thomas T."/>
            <person name="Ferriera S."/>
            <person name="Johnson J."/>
            <person name="Kravitz S."/>
            <person name="Halpern A."/>
            <person name="Remington K."/>
            <person name="Beeson K."/>
            <person name="Tran B."/>
            <person name="Rogers Y.-H."/>
            <person name="Friedman R."/>
            <person name="Venter J.C."/>
        </authorList>
    </citation>
    <scope>NUCLEOTIDE SEQUENCE [LARGE SCALE GENOMIC DNA]</scope>
    <source>
        <strain evidence="6 7">D2</strain>
    </source>
</reference>
<dbReference type="InterPro" id="IPR052211">
    <property type="entry name" value="Cpx_auxiliary_protein"/>
</dbReference>
<feature type="signal peptide" evidence="5">
    <location>
        <begin position="1"/>
        <end position="24"/>
    </location>
</feature>
<dbReference type="Pfam" id="PF07813">
    <property type="entry name" value="LTXXQ"/>
    <property type="match status" value="1"/>
</dbReference>
<dbReference type="PANTHER" id="PTHR38102">
    <property type="entry name" value="PERIPLASMIC CHAPERONE SPY"/>
    <property type="match status" value="1"/>
</dbReference>
<name>A4C794_9GAMM</name>
<dbReference type="eggNOG" id="COG3678">
    <property type="taxonomic scope" value="Bacteria"/>
</dbReference>
<dbReference type="CDD" id="cd09916">
    <property type="entry name" value="CpxP_like"/>
    <property type="match status" value="1"/>
</dbReference>
<evidence type="ECO:0000256" key="1">
    <source>
        <dbReference type="ARBA" id="ARBA00004418"/>
    </source>
</evidence>
<dbReference type="STRING" id="87626.PTD2_13549"/>
<keyword evidence="3 5" id="KW-0732">Signal</keyword>
<keyword evidence="4" id="KW-0574">Periplasm</keyword>
<dbReference type="GO" id="GO:0051082">
    <property type="term" value="F:unfolded protein binding"/>
    <property type="evidence" value="ECO:0007669"/>
    <property type="project" value="TreeGrafter"/>
</dbReference>
<dbReference type="OrthoDB" id="6307216at2"/>
<evidence type="ECO:0000313" key="7">
    <source>
        <dbReference type="Proteomes" id="UP000006201"/>
    </source>
</evidence>
<dbReference type="GO" id="GO:0030288">
    <property type="term" value="C:outer membrane-bounded periplasmic space"/>
    <property type="evidence" value="ECO:0007669"/>
    <property type="project" value="TreeGrafter"/>
</dbReference>
<proteinExistence type="inferred from homology"/>
<evidence type="ECO:0000256" key="2">
    <source>
        <dbReference type="ARBA" id="ARBA00008441"/>
    </source>
</evidence>
<dbReference type="InterPro" id="IPR012899">
    <property type="entry name" value="LTXXQ"/>
</dbReference>
<evidence type="ECO:0008006" key="8">
    <source>
        <dbReference type="Google" id="ProtNLM"/>
    </source>
</evidence>
<sequence>MKLSQLVMIAGLSAATLFSTASMAKPDHDMFRFLQSEKAAKRLELTDSQQAQIAAIATLSKADLSPFKDVMKSNKDQTKAIVHAAQFDEAAFRSVMQGNQAEMLEMAVIHARYNNQVWNVLTPEQQEKLGKMRKHMQKK</sequence>
<keyword evidence="7" id="KW-1185">Reference proteome</keyword>
<dbReference type="HOGENOM" id="CLU_1843445_0_0_6"/>
<dbReference type="RefSeq" id="WP_009837721.1">
    <property type="nucleotide sequence ID" value="NZ_AAOH01000002.1"/>
</dbReference>
<protein>
    <recommendedName>
        <fullName evidence="8">Periplasmic heavy metal sensor</fullName>
    </recommendedName>
</protein>
<evidence type="ECO:0000256" key="4">
    <source>
        <dbReference type="ARBA" id="ARBA00022764"/>
    </source>
</evidence>
<feature type="chain" id="PRO_5002665979" description="Periplasmic heavy metal sensor" evidence="5">
    <location>
        <begin position="25"/>
        <end position="139"/>
    </location>
</feature>